<sequence length="282" mass="31225">MGCGGSKFDSEADKVPVRIRPLLRRRFEEMRIRRRTGPALKNSPTGLSKKELLKDGASDSDIVSSPSHEFDGKSISSQEDNLKVAPLLESDETTISKDAEHDHKAVKEAPILRSTKVAPAPEPEKLKEEKSIKCNAKDEDKEGTDAMPTAAIFAAVKAIKTTVHVGDRQEEDEDEIVRLSSITADSLYPGSPSFRVYFIEPLPHIKDDDDELQVHAVEDKNDDSDKKSIEDDSSETTESRNSTNADSETKKRKKAKRGSRLRRVLPMGRTGAVKNLLNVKSC</sequence>
<gene>
    <name evidence="2" type="ORF">RCOM_1504840</name>
</gene>
<dbReference type="InParanoid" id="B9RA96"/>
<feature type="region of interest" description="Disordered" evidence="1">
    <location>
        <begin position="217"/>
        <end position="269"/>
    </location>
</feature>
<feature type="compositionally biased region" description="Basic and acidic residues" evidence="1">
    <location>
        <begin position="217"/>
        <end position="230"/>
    </location>
</feature>
<dbReference type="Proteomes" id="UP000008311">
    <property type="component" value="Unassembled WGS sequence"/>
</dbReference>
<keyword evidence="3" id="KW-1185">Reference proteome</keyword>
<dbReference type="AlphaFoldDB" id="B9RA96"/>
<feature type="region of interest" description="Disordered" evidence="1">
    <location>
        <begin position="93"/>
        <end position="145"/>
    </location>
</feature>
<evidence type="ECO:0000313" key="3">
    <source>
        <dbReference type="Proteomes" id="UP000008311"/>
    </source>
</evidence>
<dbReference type="eggNOG" id="ENOG502S7ND">
    <property type="taxonomic scope" value="Eukaryota"/>
</dbReference>
<dbReference type="EMBL" id="EQ973773">
    <property type="protein sequence ID" value="EEF51723.1"/>
    <property type="molecule type" value="Genomic_DNA"/>
</dbReference>
<protein>
    <submittedName>
        <fullName evidence="2">Uncharacterized protein</fullName>
    </submittedName>
</protein>
<evidence type="ECO:0000313" key="2">
    <source>
        <dbReference type="EMBL" id="EEF51723.1"/>
    </source>
</evidence>
<feature type="region of interest" description="Disordered" evidence="1">
    <location>
        <begin position="33"/>
        <end position="78"/>
    </location>
</feature>
<name>B9RA96_RICCO</name>
<feature type="compositionally biased region" description="Basic and acidic residues" evidence="1">
    <location>
        <begin position="48"/>
        <end position="57"/>
    </location>
</feature>
<dbReference type="KEGG" id="rcu:8269170"/>
<feature type="compositionally biased region" description="Basic and acidic residues" evidence="1">
    <location>
        <begin position="94"/>
        <end position="107"/>
    </location>
</feature>
<accession>B9RA96</accession>
<reference evidence="3" key="1">
    <citation type="journal article" date="2010" name="Nat. Biotechnol.">
        <title>Draft genome sequence of the oilseed species Ricinus communis.</title>
        <authorList>
            <person name="Chan A.P."/>
            <person name="Crabtree J."/>
            <person name="Zhao Q."/>
            <person name="Lorenzi H."/>
            <person name="Orvis J."/>
            <person name="Puiu D."/>
            <person name="Melake-Berhan A."/>
            <person name="Jones K.M."/>
            <person name="Redman J."/>
            <person name="Chen G."/>
            <person name="Cahoon E.B."/>
            <person name="Gedil M."/>
            <person name="Stanke M."/>
            <person name="Haas B.J."/>
            <person name="Wortman J.R."/>
            <person name="Fraser-Liggett C.M."/>
            <person name="Ravel J."/>
            <person name="Rabinowicz P.D."/>
        </authorList>
    </citation>
    <scope>NUCLEOTIDE SEQUENCE [LARGE SCALE GENOMIC DNA]</scope>
    <source>
        <strain evidence="3">cv. Hale</strain>
    </source>
</reference>
<evidence type="ECO:0000256" key="1">
    <source>
        <dbReference type="SAM" id="MobiDB-lite"/>
    </source>
</evidence>
<feature type="compositionally biased region" description="Basic residues" evidence="1">
    <location>
        <begin position="250"/>
        <end position="263"/>
    </location>
</feature>
<feature type="compositionally biased region" description="Basic and acidic residues" evidence="1">
    <location>
        <begin position="122"/>
        <end position="144"/>
    </location>
</feature>
<organism evidence="2 3">
    <name type="scientific">Ricinus communis</name>
    <name type="common">Castor bean</name>
    <dbReference type="NCBI Taxonomy" id="3988"/>
    <lineage>
        <taxon>Eukaryota</taxon>
        <taxon>Viridiplantae</taxon>
        <taxon>Streptophyta</taxon>
        <taxon>Embryophyta</taxon>
        <taxon>Tracheophyta</taxon>
        <taxon>Spermatophyta</taxon>
        <taxon>Magnoliopsida</taxon>
        <taxon>eudicotyledons</taxon>
        <taxon>Gunneridae</taxon>
        <taxon>Pentapetalae</taxon>
        <taxon>rosids</taxon>
        <taxon>fabids</taxon>
        <taxon>Malpighiales</taxon>
        <taxon>Euphorbiaceae</taxon>
        <taxon>Acalyphoideae</taxon>
        <taxon>Acalypheae</taxon>
        <taxon>Ricinus</taxon>
    </lineage>
</organism>
<proteinExistence type="predicted"/>
<dbReference type="OrthoDB" id="844250at2759"/>
<dbReference type="STRING" id="3988.B9RA96"/>